<feature type="transmembrane region" description="Helical" evidence="1">
    <location>
        <begin position="41"/>
        <end position="62"/>
    </location>
</feature>
<gene>
    <name evidence="2" type="ORF">SADUNF_Sadunf10G0048100</name>
</gene>
<reference evidence="2 3" key="1">
    <citation type="submission" date="2020-10" db="EMBL/GenBank/DDBJ databases">
        <title>Plant Genome Project.</title>
        <authorList>
            <person name="Zhang R.-G."/>
        </authorList>
    </citation>
    <scope>NUCLEOTIDE SEQUENCE [LARGE SCALE GENOMIC DNA]</scope>
    <source>
        <strain evidence="2">FAFU-HL-1</strain>
        <tissue evidence="2">Leaf</tissue>
    </source>
</reference>
<evidence type="ECO:0000313" key="2">
    <source>
        <dbReference type="EMBL" id="KAF9673669.1"/>
    </source>
</evidence>
<keyword evidence="1" id="KW-0812">Transmembrane</keyword>
<evidence type="ECO:0000256" key="1">
    <source>
        <dbReference type="SAM" id="Phobius"/>
    </source>
</evidence>
<dbReference type="Proteomes" id="UP000657918">
    <property type="component" value="Unassembled WGS sequence"/>
</dbReference>
<dbReference type="AlphaFoldDB" id="A0A835MRC0"/>
<sequence>MVIEEDPMPATASGGPGGFPMGQAQEAYWVLVTGLSLHSCYHLYGFILSFLVSGAGHCLVFYSTTNRMAPQEYPSVIVLFIAEAPLLRARIICSDVVNYCIWFM</sequence>
<keyword evidence="1" id="KW-0472">Membrane</keyword>
<accession>A0A835MRC0</accession>
<keyword evidence="1" id="KW-1133">Transmembrane helix</keyword>
<evidence type="ECO:0000313" key="3">
    <source>
        <dbReference type="Proteomes" id="UP000657918"/>
    </source>
</evidence>
<name>A0A835MRC0_9ROSI</name>
<organism evidence="2 3">
    <name type="scientific">Salix dunnii</name>
    <dbReference type="NCBI Taxonomy" id="1413687"/>
    <lineage>
        <taxon>Eukaryota</taxon>
        <taxon>Viridiplantae</taxon>
        <taxon>Streptophyta</taxon>
        <taxon>Embryophyta</taxon>
        <taxon>Tracheophyta</taxon>
        <taxon>Spermatophyta</taxon>
        <taxon>Magnoliopsida</taxon>
        <taxon>eudicotyledons</taxon>
        <taxon>Gunneridae</taxon>
        <taxon>Pentapetalae</taxon>
        <taxon>rosids</taxon>
        <taxon>fabids</taxon>
        <taxon>Malpighiales</taxon>
        <taxon>Salicaceae</taxon>
        <taxon>Saliceae</taxon>
        <taxon>Salix</taxon>
    </lineage>
</organism>
<comment type="caution">
    <text evidence="2">The sequence shown here is derived from an EMBL/GenBank/DDBJ whole genome shotgun (WGS) entry which is preliminary data.</text>
</comment>
<keyword evidence="3" id="KW-1185">Reference proteome</keyword>
<dbReference type="EMBL" id="JADGMS010000010">
    <property type="protein sequence ID" value="KAF9673669.1"/>
    <property type="molecule type" value="Genomic_DNA"/>
</dbReference>
<proteinExistence type="predicted"/>
<protein>
    <submittedName>
        <fullName evidence="2">Uncharacterized protein</fullName>
    </submittedName>
</protein>